<comment type="subcellular location">
    <subcellularLocation>
        <location evidence="1">Nucleus</location>
    </subcellularLocation>
</comment>
<dbReference type="Pfam" id="PF04082">
    <property type="entry name" value="Fungal_trans"/>
    <property type="match status" value="1"/>
</dbReference>
<dbReference type="GO" id="GO:0006351">
    <property type="term" value="P:DNA-templated transcription"/>
    <property type="evidence" value="ECO:0007669"/>
    <property type="project" value="InterPro"/>
</dbReference>
<dbReference type="InterPro" id="IPR007219">
    <property type="entry name" value="XnlR_reg_dom"/>
</dbReference>
<evidence type="ECO:0000256" key="2">
    <source>
        <dbReference type="ARBA" id="ARBA00022723"/>
    </source>
</evidence>
<dbReference type="AlphaFoldDB" id="A0A1X0RKC1"/>
<dbReference type="GO" id="GO:0003700">
    <property type="term" value="F:DNA-binding transcription factor activity"/>
    <property type="evidence" value="ECO:0007669"/>
    <property type="project" value="InterPro"/>
</dbReference>
<gene>
    <name evidence="7" type="ORF">BCV71DRAFT_191210</name>
</gene>
<dbReference type="EMBL" id="KV921697">
    <property type="protein sequence ID" value="ORE12348.1"/>
    <property type="molecule type" value="Genomic_DNA"/>
</dbReference>
<keyword evidence="5" id="KW-1133">Transmembrane helix</keyword>
<protein>
    <recommendedName>
        <fullName evidence="6">Xylanolytic transcriptional activator regulatory domain-containing protein</fullName>
    </recommendedName>
</protein>
<dbReference type="GO" id="GO:0008270">
    <property type="term" value="F:zinc ion binding"/>
    <property type="evidence" value="ECO:0007669"/>
    <property type="project" value="InterPro"/>
</dbReference>
<evidence type="ECO:0000256" key="3">
    <source>
        <dbReference type="ARBA" id="ARBA00023125"/>
    </source>
</evidence>
<evidence type="ECO:0000259" key="6">
    <source>
        <dbReference type="Pfam" id="PF04082"/>
    </source>
</evidence>
<keyword evidence="4" id="KW-0539">Nucleus</keyword>
<evidence type="ECO:0000256" key="4">
    <source>
        <dbReference type="ARBA" id="ARBA00023242"/>
    </source>
</evidence>
<dbReference type="PANTHER" id="PTHR46910">
    <property type="entry name" value="TRANSCRIPTION FACTOR PDR1"/>
    <property type="match status" value="1"/>
</dbReference>
<dbReference type="CDD" id="cd12148">
    <property type="entry name" value="fungal_TF_MHR"/>
    <property type="match status" value="1"/>
</dbReference>
<keyword evidence="3" id="KW-0238">DNA-binding</keyword>
<proteinExistence type="predicted"/>
<dbReference type="InterPro" id="IPR050987">
    <property type="entry name" value="AtrR-like"/>
</dbReference>
<keyword evidence="5" id="KW-0812">Transmembrane</keyword>
<feature type="domain" description="Xylanolytic transcriptional activator regulatory" evidence="6">
    <location>
        <begin position="68"/>
        <end position="262"/>
    </location>
</feature>
<evidence type="ECO:0000256" key="5">
    <source>
        <dbReference type="SAM" id="Phobius"/>
    </source>
</evidence>
<sequence length="453" mass="52940">MELNVNILILQRNEVHPKYELKSLRIVNIVSNHYYFNNKNTILWITLGSNDMLSDFHHDHFPDTWSEFYFDHFNYIFPLFSKDHFNKKDQEPLLKYATCALGALYASSDHHSLLFQRAQSILHDSATHCALSTVQALIIMCWYTHLTGDLQQCDLLRRQLAHMIEWLQFIQDDTPFTLESKRRAYWVAWVIDQWLTSCTLGERMLKEWQYPWPQLEDNQLNDPFLSSLSLSSTDNNHNTIQAFHQMIKLSIILKDIHQGNMSLQTLETNLTEWLLNLPSYLDYTKTSSAMAKLYRILYYTVQMALYQRHQHHLSHSVCITAANTILYITEQMMDTDQTVYTFNFFFLSLTFATSFIYLNSIISSSKHIHLLKQTNPTSLSAFELEQLVQHYLDPTPPIGFHVDQLLSFLDNESSTTITSTDSSYFSPTHSPSLKEEFIFDPLTVVTTSSTLFF</sequence>
<name>A0A1X0RKC1_RHIZD</name>
<keyword evidence="2" id="KW-0479">Metal-binding</keyword>
<dbReference type="GO" id="GO:0005634">
    <property type="term" value="C:nucleus"/>
    <property type="evidence" value="ECO:0007669"/>
    <property type="project" value="UniProtKB-SubCell"/>
</dbReference>
<dbReference type="Proteomes" id="UP000242381">
    <property type="component" value="Unassembled WGS sequence"/>
</dbReference>
<dbReference type="GO" id="GO:0003677">
    <property type="term" value="F:DNA binding"/>
    <property type="evidence" value="ECO:0007669"/>
    <property type="project" value="UniProtKB-KW"/>
</dbReference>
<dbReference type="VEuPathDB" id="FungiDB:BCV72DRAFT_227666"/>
<dbReference type="OMA" id="NTILWIT"/>
<reference evidence="7 8" key="1">
    <citation type="journal article" date="2016" name="Proc. Natl. Acad. Sci. U.S.A.">
        <title>Lipid metabolic changes in an early divergent fungus govern the establishment of a mutualistic symbiosis with endobacteria.</title>
        <authorList>
            <person name="Lastovetsky O.A."/>
            <person name="Gaspar M.L."/>
            <person name="Mondo S.J."/>
            <person name="LaButti K.M."/>
            <person name="Sandor L."/>
            <person name="Grigoriev I.V."/>
            <person name="Henry S.A."/>
            <person name="Pawlowska T.E."/>
        </authorList>
    </citation>
    <scope>NUCLEOTIDE SEQUENCE [LARGE SCALE GENOMIC DNA]</scope>
    <source>
        <strain evidence="7 8">ATCC 11559</strain>
    </source>
</reference>
<evidence type="ECO:0000313" key="7">
    <source>
        <dbReference type="EMBL" id="ORE12348.1"/>
    </source>
</evidence>
<feature type="transmembrane region" description="Helical" evidence="5">
    <location>
        <begin position="339"/>
        <end position="358"/>
    </location>
</feature>
<organism evidence="7 8">
    <name type="scientific">Rhizopus microsporus</name>
    <dbReference type="NCBI Taxonomy" id="58291"/>
    <lineage>
        <taxon>Eukaryota</taxon>
        <taxon>Fungi</taxon>
        <taxon>Fungi incertae sedis</taxon>
        <taxon>Mucoromycota</taxon>
        <taxon>Mucoromycotina</taxon>
        <taxon>Mucoromycetes</taxon>
        <taxon>Mucorales</taxon>
        <taxon>Mucorineae</taxon>
        <taxon>Rhizopodaceae</taxon>
        <taxon>Rhizopus</taxon>
    </lineage>
</organism>
<evidence type="ECO:0000256" key="1">
    <source>
        <dbReference type="ARBA" id="ARBA00004123"/>
    </source>
</evidence>
<evidence type="ECO:0000313" key="8">
    <source>
        <dbReference type="Proteomes" id="UP000242381"/>
    </source>
</evidence>
<dbReference type="PANTHER" id="PTHR46910:SF3">
    <property type="entry name" value="HALOTOLERANCE PROTEIN 9-RELATED"/>
    <property type="match status" value="1"/>
</dbReference>
<keyword evidence="5" id="KW-0472">Membrane</keyword>
<accession>A0A1X0RKC1</accession>